<feature type="region of interest" description="Disordered" evidence="1">
    <location>
        <begin position="155"/>
        <end position="184"/>
    </location>
</feature>
<dbReference type="Pfam" id="PF15764">
    <property type="entry name" value="DUF4693"/>
    <property type="match status" value="1"/>
</dbReference>
<feature type="compositionally biased region" description="Low complexity" evidence="1">
    <location>
        <begin position="226"/>
        <end position="238"/>
    </location>
</feature>
<gene>
    <name evidence="2" type="ORF">DPMN_025238</name>
</gene>
<feature type="compositionally biased region" description="Basic and acidic residues" evidence="1">
    <location>
        <begin position="89"/>
        <end position="101"/>
    </location>
</feature>
<feature type="compositionally biased region" description="Basic and acidic residues" evidence="1">
    <location>
        <begin position="204"/>
        <end position="220"/>
    </location>
</feature>
<reference evidence="2" key="1">
    <citation type="journal article" date="2019" name="bioRxiv">
        <title>The Genome of the Zebra Mussel, Dreissena polymorpha: A Resource for Invasive Species Research.</title>
        <authorList>
            <person name="McCartney M.A."/>
            <person name="Auch B."/>
            <person name="Kono T."/>
            <person name="Mallez S."/>
            <person name="Zhang Y."/>
            <person name="Obille A."/>
            <person name="Becker A."/>
            <person name="Abrahante J.E."/>
            <person name="Garbe J."/>
            <person name="Badalamenti J.P."/>
            <person name="Herman A."/>
            <person name="Mangelson H."/>
            <person name="Liachko I."/>
            <person name="Sullivan S."/>
            <person name="Sone E.D."/>
            <person name="Koren S."/>
            <person name="Silverstein K.A.T."/>
            <person name="Beckman K.B."/>
            <person name="Gohl D.M."/>
        </authorList>
    </citation>
    <scope>NUCLEOTIDE SEQUENCE</scope>
    <source>
        <strain evidence="2">Duluth1</strain>
        <tissue evidence="2">Whole animal</tissue>
    </source>
</reference>
<reference evidence="2" key="2">
    <citation type="submission" date="2020-11" db="EMBL/GenBank/DDBJ databases">
        <authorList>
            <person name="McCartney M.A."/>
            <person name="Auch B."/>
            <person name="Kono T."/>
            <person name="Mallez S."/>
            <person name="Becker A."/>
            <person name="Gohl D.M."/>
            <person name="Silverstein K.A.T."/>
            <person name="Koren S."/>
            <person name="Bechman K.B."/>
            <person name="Herman A."/>
            <person name="Abrahante J.E."/>
            <person name="Garbe J."/>
        </authorList>
    </citation>
    <scope>NUCLEOTIDE SEQUENCE</scope>
    <source>
        <strain evidence="2">Duluth1</strain>
        <tissue evidence="2">Whole animal</tissue>
    </source>
</reference>
<comment type="caution">
    <text evidence="2">The sequence shown here is derived from an EMBL/GenBank/DDBJ whole genome shotgun (WGS) entry which is preliminary data.</text>
</comment>
<protein>
    <submittedName>
        <fullName evidence="2">Uncharacterized protein</fullName>
    </submittedName>
</protein>
<feature type="compositionally biased region" description="Polar residues" evidence="1">
    <location>
        <begin position="117"/>
        <end position="131"/>
    </location>
</feature>
<proteinExistence type="predicted"/>
<feature type="compositionally biased region" description="Polar residues" evidence="1">
    <location>
        <begin position="7"/>
        <end position="21"/>
    </location>
</feature>
<sequence>MFKPWSPQVSESVVQHTSDSTPALPDGAVAANVAVLSSEEAAGVAMVERVLSKAQRARAIQQRLEDPKKSKVKVLHVSEKQNQPALHVDSLKSDSTQRGESVKTNNVNCVIHDTRPSNHGTDNNQNGNKTKMGNAYSGQRVQSVSVKSDSSLRSKVLHRPQSASGVKQVTGAHTSAPFQTNSRNNMSAMQSTYRASTTSVIRKTKQEKEKSALGAKREPVKSATVNNSNSGSHSSINNAKQSKQCMHDKPSINGDAVDLNAGTGKKWEETMGDIIPESRVNTNPDTNRTNTKVESDSANVVEGLSKLTLNEQSNRGTRKSKEQELEPKLFTLSKNGKDLKVPVRLKKLAHKYNKLQLKLRTDKLTQKVDTPHPASTFLSQVEQTFASGVDLMCQLHARQAQYMLNVYTNLLDVVNSLHLDTISESSHPADVLRAKVLMEYVLTMFQETEMLLQKSDFSALKSADIQENDVNTLSTSVDSSSEWVWYSPSRKSVASRSRSCLQYSSYSDLELYMSAVFRLQMLQLQRDSQAHIASEVLTLLEALDPTASDYIPVLRASYSMLSRNPSRMPVIIQDTIGGDETIEEHS</sequence>
<feature type="compositionally biased region" description="Polar residues" evidence="1">
    <location>
        <begin position="279"/>
        <end position="295"/>
    </location>
</feature>
<feature type="region of interest" description="Disordered" evidence="1">
    <location>
        <begin position="276"/>
        <end position="295"/>
    </location>
</feature>
<evidence type="ECO:0000256" key="1">
    <source>
        <dbReference type="SAM" id="MobiDB-lite"/>
    </source>
</evidence>
<dbReference type="EMBL" id="JAIWYP010000002">
    <property type="protein sequence ID" value="KAH3862272.1"/>
    <property type="molecule type" value="Genomic_DNA"/>
</dbReference>
<organism evidence="2 3">
    <name type="scientific">Dreissena polymorpha</name>
    <name type="common">Zebra mussel</name>
    <name type="synonym">Mytilus polymorpha</name>
    <dbReference type="NCBI Taxonomy" id="45954"/>
    <lineage>
        <taxon>Eukaryota</taxon>
        <taxon>Metazoa</taxon>
        <taxon>Spiralia</taxon>
        <taxon>Lophotrochozoa</taxon>
        <taxon>Mollusca</taxon>
        <taxon>Bivalvia</taxon>
        <taxon>Autobranchia</taxon>
        <taxon>Heteroconchia</taxon>
        <taxon>Euheterodonta</taxon>
        <taxon>Imparidentia</taxon>
        <taxon>Neoheterodontei</taxon>
        <taxon>Myida</taxon>
        <taxon>Dreissenoidea</taxon>
        <taxon>Dreissenidae</taxon>
        <taxon>Dreissena</taxon>
    </lineage>
</organism>
<feature type="region of interest" description="Disordered" evidence="1">
    <location>
        <begin position="80"/>
        <end position="140"/>
    </location>
</feature>
<accession>A0A9D4LR62</accession>
<evidence type="ECO:0000313" key="2">
    <source>
        <dbReference type="EMBL" id="KAH3862272.1"/>
    </source>
</evidence>
<feature type="region of interest" description="Disordered" evidence="1">
    <location>
        <begin position="1"/>
        <end position="23"/>
    </location>
</feature>
<keyword evidence="3" id="KW-1185">Reference proteome</keyword>
<feature type="compositionally biased region" description="Polar residues" evidence="1">
    <location>
        <begin position="161"/>
        <end position="184"/>
    </location>
</feature>
<evidence type="ECO:0000313" key="3">
    <source>
        <dbReference type="Proteomes" id="UP000828390"/>
    </source>
</evidence>
<feature type="region of interest" description="Disordered" evidence="1">
    <location>
        <begin position="196"/>
        <end position="259"/>
    </location>
</feature>
<dbReference type="AlphaFoldDB" id="A0A9D4LR62"/>
<dbReference type="InterPro" id="IPR031518">
    <property type="entry name" value="DUF4693"/>
</dbReference>
<dbReference type="Proteomes" id="UP000828390">
    <property type="component" value="Unassembled WGS sequence"/>
</dbReference>
<name>A0A9D4LR62_DREPO</name>